<reference evidence="1" key="1">
    <citation type="journal article" date="2021" name="PeerJ">
        <title>Extensive microbial diversity within the chicken gut microbiome revealed by metagenomics and culture.</title>
        <authorList>
            <person name="Gilroy R."/>
            <person name="Ravi A."/>
            <person name="Getino M."/>
            <person name="Pursley I."/>
            <person name="Horton D.L."/>
            <person name="Alikhan N.F."/>
            <person name="Baker D."/>
            <person name="Gharbi K."/>
            <person name="Hall N."/>
            <person name="Watson M."/>
            <person name="Adriaenssens E.M."/>
            <person name="Foster-Nyarko E."/>
            <person name="Jarju S."/>
            <person name="Secka A."/>
            <person name="Antonio M."/>
            <person name="Oren A."/>
            <person name="Chaudhuri R.R."/>
            <person name="La Ragione R."/>
            <person name="Hildebrand F."/>
            <person name="Pallen M.J."/>
        </authorList>
    </citation>
    <scope>NUCLEOTIDE SEQUENCE</scope>
    <source>
        <strain evidence="1">23274</strain>
    </source>
</reference>
<dbReference type="AlphaFoldDB" id="A0A9D2ACM5"/>
<comment type="caution">
    <text evidence="1">The sequence shown here is derived from an EMBL/GenBank/DDBJ whole genome shotgun (WGS) entry which is preliminary data.</text>
</comment>
<evidence type="ECO:0000313" key="2">
    <source>
        <dbReference type="Proteomes" id="UP000824202"/>
    </source>
</evidence>
<protein>
    <submittedName>
        <fullName evidence="1">Uncharacterized protein</fullName>
    </submittedName>
</protein>
<reference evidence="1" key="2">
    <citation type="submission" date="2021-04" db="EMBL/GenBank/DDBJ databases">
        <authorList>
            <person name="Gilroy R."/>
        </authorList>
    </citation>
    <scope>NUCLEOTIDE SEQUENCE</scope>
    <source>
        <strain evidence="1">23274</strain>
    </source>
</reference>
<evidence type="ECO:0000313" key="1">
    <source>
        <dbReference type="EMBL" id="HIX04030.1"/>
    </source>
</evidence>
<proteinExistence type="predicted"/>
<gene>
    <name evidence="1" type="ORF">H9863_07960</name>
</gene>
<dbReference type="EMBL" id="DXFT01000156">
    <property type="protein sequence ID" value="HIX04030.1"/>
    <property type="molecule type" value="Genomic_DNA"/>
</dbReference>
<name>A0A9D2ACM5_9BACT</name>
<dbReference type="Proteomes" id="UP000824202">
    <property type="component" value="Unassembled WGS sequence"/>
</dbReference>
<organism evidence="1 2">
    <name type="scientific">Candidatus Odoribacter faecigallinarum</name>
    <dbReference type="NCBI Taxonomy" id="2838706"/>
    <lineage>
        <taxon>Bacteria</taxon>
        <taxon>Pseudomonadati</taxon>
        <taxon>Bacteroidota</taxon>
        <taxon>Bacteroidia</taxon>
        <taxon>Bacteroidales</taxon>
        <taxon>Odoribacteraceae</taxon>
        <taxon>Odoribacter</taxon>
    </lineage>
</organism>
<sequence>MNYFLMEEMKARSETLPKEIRERKEGEDGWAHLKKMLGVAYKMLREVVKENGLNMEDVCGFDQLHRDMMKVGDLDKQEEEETMERRIQASDAIRLSSLYEHLADKCLKRVMELEGDIDPDTSPIADAEDTVGWYMELIQLKVWKALNVLYSGEQTPVANPYNGYAKVGLIAIRRSEEGWKEVAKVYNEVQEDVDELLIVLEEVEKQVVKEFPDAWAFKRPGLDDDEEEVTALQPQ</sequence>
<accession>A0A9D2ACM5</accession>